<evidence type="ECO:0000256" key="8">
    <source>
        <dbReference type="SAM" id="Phobius"/>
    </source>
</evidence>
<feature type="compositionally biased region" description="Polar residues" evidence="7">
    <location>
        <begin position="232"/>
        <end position="249"/>
    </location>
</feature>
<evidence type="ECO:0000256" key="2">
    <source>
        <dbReference type="ARBA" id="ARBA00007965"/>
    </source>
</evidence>
<evidence type="ECO:0000256" key="4">
    <source>
        <dbReference type="ARBA" id="ARBA00022692"/>
    </source>
</evidence>
<reference evidence="9" key="2">
    <citation type="submission" date="2025-09" db="UniProtKB">
        <authorList>
            <consortium name="Ensembl"/>
        </authorList>
    </citation>
    <scope>IDENTIFICATION</scope>
</reference>
<feature type="transmembrane region" description="Helical" evidence="8">
    <location>
        <begin position="185"/>
        <end position="208"/>
    </location>
</feature>
<dbReference type="GO" id="GO:0035364">
    <property type="term" value="P:thymine transport"/>
    <property type="evidence" value="ECO:0007669"/>
    <property type="project" value="TreeGrafter"/>
</dbReference>
<keyword evidence="6 8" id="KW-0472">Membrane</keyword>
<evidence type="ECO:0000256" key="5">
    <source>
        <dbReference type="ARBA" id="ARBA00022989"/>
    </source>
</evidence>
<keyword evidence="4 8" id="KW-0812">Transmembrane</keyword>
<dbReference type="SUPFAM" id="SSF103473">
    <property type="entry name" value="MFS general substrate transporter"/>
    <property type="match status" value="1"/>
</dbReference>
<evidence type="ECO:0000313" key="9">
    <source>
        <dbReference type="Ensembl" id="ENSPMGP00000013395.1"/>
    </source>
</evidence>
<dbReference type="GO" id="GO:0015862">
    <property type="term" value="P:uridine transmembrane transport"/>
    <property type="evidence" value="ECO:0007669"/>
    <property type="project" value="TreeGrafter"/>
</dbReference>
<evidence type="ECO:0000256" key="3">
    <source>
        <dbReference type="ARBA" id="ARBA00022448"/>
    </source>
</evidence>
<evidence type="ECO:0000256" key="1">
    <source>
        <dbReference type="ARBA" id="ARBA00004141"/>
    </source>
</evidence>
<dbReference type="GO" id="GO:0005337">
    <property type="term" value="F:nucleoside transmembrane transporter activity"/>
    <property type="evidence" value="ECO:0007669"/>
    <property type="project" value="InterPro"/>
</dbReference>
<dbReference type="GO" id="GO:0016323">
    <property type="term" value="C:basolateral plasma membrane"/>
    <property type="evidence" value="ECO:0007669"/>
    <property type="project" value="TreeGrafter"/>
</dbReference>
<protein>
    <submittedName>
        <fullName evidence="9">Uncharacterized protein</fullName>
    </submittedName>
</protein>
<feature type="transmembrane region" description="Helical" evidence="8">
    <location>
        <begin position="96"/>
        <end position="115"/>
    </location>
</feature>
<dbReference type="GO" id="GO:0015853">
    <property type="term" value="P:adenine transport"/>
    <property type="evidence" value="ECO:0007669"/>
    <property type="project" value="TreeGrafter"/>
</dbReference>
<keyword evidence="10" id="KW-1185">Reference proteome</keyword>
<evidence type="ECO:0000256" key="7">
    <source>
        <dbReference type="SAM" id="MobiDB-lite"/>
    </source>
</evidence>
<feature type="transmembrane region" description="Helical" evidence="8">
    <location>
        <begin position="287"/>
        <end position="311"/>
    </location>
</feature>
<feature type="transmembrane region" description="Helical" evidence="8">
    <location>
        <begin position="62"/>
        <end position="84"/>
    </location>
</feature>
<dbReference type="GO" id="GO:0015854">
    <property type="term" value="P:guanine transport"/>
    <property type="evidence" value="ECO:0007669"/>
    <property type="project" value="TreeGrafter"/>
</dbReference>
<dbReference type="Proteomes" id="UP000261520">
    <property type="component" value="Unplaced"/>
</dbReference>
<dbReference type="InterPro" id="IPR002259">
    <property type="entry name" value="Eqnu_transpt"/>
</dbReference>
<feature type="transmembrane region" description="Helical" evidence="8">
    <location>
        <begin position="394"/>
        <end position="413"/>
    </location>
</feature>
<organism evidence="9 10">
    <name type="scientific">Periophthalmus magnuspinnatus</name>
    <dbReference type="NCBI Taxonomy" id="409849"/>
    <lineage>
        <taxon>Eukaryota</taxon>
        <taxon>Metazoa</taxon>
        <taxon>Chordata</taxon>
        <taxon>Craniata</taxon>
        <taxon>Vertebrata</taxon>
        <taxon>Euteleostomi</taxon>
        <taxon>Actinopterygii</taxon>
        <taxon>Neopterygii</taxon>
        <taxon>Teleostei</taxon>
        <taxon>Neoteleostei</taxon>
        <taxon>Acanthomorphata</taxon>
        <taxon>Gobiaria</taxon>
        <taxon>Gobiiformes</taxon>
        <taxon>Gobioidei</taxon>
        <taxon>Gobiidae</taxon>
        <taxon>Oxudercinae</taxon>
        <taxon>Periophthalmus</taxon>
    </lineage>
</organism>
<proteinExistence type="inferred from homology"/>
<dbReference type="InterPro" id="IPR036259">
    <property type="entry name" value="MFS_trans_sf"/>
</dbReference>
<keyword evidence="3" id="KW-0813">Transport</keyword>
<dbReference type="PANTHER" id="PTHR10332:SF8">
    <property type="entry name" value="EQUILIBRATIVE NUCLEOSIDE TRANSPORTER 2"/>
    <property type="match status" value="1"/>
</dbReference>
<comment type="subcellular location">
    <subcellularLocation>
        <location evidence="1">Membrane</location>
        <topology evidence="1">Multi-pass membrane protein</topology>
    </subcellularLocation>
</comment>
<feature type="transmembrane region" description="Helical" evidence="8">
    <location>
        <begin position="323"/>
        <end position="345"/>
    </location>
</feature>
<reference evidence="9" key="1">
    <citation type="submission" date="2025-08" db="UniProtKB">
        <authorList>
            <consortium name="Ensembl"/>
        </authorList>
    </citation>
    <scope>IDENTIFICATION</scope>
</reference>
<feature type="transmembrane region" description="Helical" evidence="8">
    <location>
        <begin position="357"/>
        <end position="373"/>
    </location>
</feature>
<dbReference type="PANTHER" id="PTHR10332">
    <property type="entry name" value="EQUILIBRATIVE NUCLEOSIDE TRANSPORTER"/>
    <property type="match status" value="1"/>
</dbReference>
<dbReference type="GO" id="GO:0035344">
    <property type="term" value="P:hypoxanthine transport"/>
    <property type="evidence" value="ECO:0007669"/>
    <property type="project" value="TreeGrafter"/>
</dbReference>
<keyword evidence="5 8" id="KW-1133">Transmembrane helix</keyword>
<evidence type="ECO:0000256" key="6">
    <source>
        <dbReference type="ARBA" id="ARBA00023136"/>
    </source>
</evidence>
<name>A0A3B4A9K3_9GOBI</name>
<dbReference type="PRINTS" id="PR01130">
    <property type="entry name" value="DERENTRNSPRT"/>
</dbReference>
<feature type="transmembrane region" description="Helical" evidence="8">
    <location>
        <begin position="121"/>
        <end position="146"/>
    </location>
</feature>
<feature type="transmembrane region" description="Helical" evidence="8">
    <location>
        <begin position="257"/>
        <end position="275"/>
    </location>
</feature>
<feature type="transmembrane region" description="Helical" evidence="8">
    <location>
        <begin position="158"/>
        <end position="179"/>
    </location>
</feature>
<sequence>MCTHTRHTEKCTGKQLSTACNFPDTLHAGKFICGLLGLLSAFPRHFFLISSLYLHREMAQNWIFSLIVLVTQVAGLIFAVVKTFLVQRFSAQKHTWGCLVVIVLIFVTMLISINQPMAEEIFLVINMCALWLATWFCCMIEYNLSVEVTLLSTHSQSFALGLSCSGILASVVMIISVAVREDAAAIANCCHSLAILVSLAALITYTVFQCLLNRKHQTKGEAKDEQLPLKDQINNNDTKQPPQSPDANSTNWTRHVCTFYVALVPMLTCSVYPAVTADVQTASSGIWARLFMLVCCFTIFNICDCICEWIGPKLLMISQADKHFLIVFPVLLIIHTGFIPVFIFWNAHPRAHQSNNAVFPGIMIFFSFCHGFLSHLSLLYKQESHSGPDISKDLWWAIGGTIGAVLSFAFRAIT</sequence>
<dbReference type="Ensembl" id="ENSPMGT00000014292.1">
    <property type="protein sequence ID" value="ENSPMGP00000013395.1"/>
    <property type="gene ID" value="ENSPMGG00000011028.1"/>
</dbReference>
<accession>A0A3B4A9K3</accession>
<evidence type="ECO:0000313" key="10">
    <source>
        <dbReference type="Proteomes" id="UP000261520"/>
    </source>
</evidence>
<comment type="similarity">
    <text evidence="2">Belongs to the SLC29A/ENT transporter (TC 2.A.57) family.</text>
</comment>
<dbReference type="Pfam" id="PF01733">
    <property type="entry name" value="Nucleoside_tran"/>
    <property type="match status" value="1"/>
</dbReference>
<dbReference type="AlphaFoldDB" id="A0A3B4A9K3"/>
<feature type="region of interest" description="Disordered" evidence="7">
    <location>
        <begin position="222"/>
        <end position="249"/>
    </location>
</feature>